<keyword evidence="7" id="KW-0472">Membrane</keyword>
<dbReference type="GO" id="GO:0005886">
    <property type="term" value="C:plasma membrane"/>
    <property type="evidence" value="ECO:0007669"/>
    <property type="project" value="UniProtKB-SubCell"/>
</dbReference>
<dbReference type="PROSITE" id="PS00761">
    <property type="entry name" value="SPASE_I_3"/>
    <property type="match status" value="1"/>
</dbReference>
<name>A0A3E3EGL9_9FIRM</name>
<dbReference type="Pfam" id="PF10502">
    <property type="entry name" value="Peptidase_S26"/>
    <property type="match status" value="1"/>
</dbReference>
<feature type="domain" description="Peptidase S26" evidence="8">
    <location>
        <begin position="13"/>
        <end position="167"/>
    </location>
</feature>
<evidence type="ECO:0000313" key="10">
    <source>
        <dbReference type="Proteomes" id="UP000261032"/>
    </source>
</evidence>
<dbReference type="EMBL" id="QUSL01000002">
    <property type="protein sequence ID" value="RGD87050.1"/>
    <property type="molecule type" value="Genomic_DNA"/>
</dbReference>
<keyword evidence="5 7" id="KW-0378">Hydrolase</keyword>
<dbReference type="InterPro" id="IPR019758">
    <property type="entry name" value="Pept_S26A_signal_pept_1_CS"/>
</dbReference>
<dbReference type="InterPro" id="IPR036286">
    <property type="entry name" value="LexA/Signal_pep-like_sf"/>
</dbReference>
<dbReference type="Proteomes" id="UP000261032">
    <property type="component" value="Unassembled WGS sequence"/>
</dbReference>
<keyword evidence="7" id="KW-1133">Transmembrane helix</keyword>
<comment type="similarity">
    <text evidence="3 7">Belongs to the peptidase S26 family.</text>
</comment>
<comment type="catalytic activity">
    <reaction evidence="1 7">
        <text>Cleavage of hydrophobic, N-terminal signal or leader sequences from secreted and periplasmic proteins.</text>
        <dbReference type="EC" id="3.4.21.89"/>
    </reaction>
</comment>
<feature type="active site" evidence="6">
    <location>
        <position position="87"/>
    </location>
</feature>
<dbReference type="InterPro" id="IPR019533">
    <property type="entry name" value="Peptidase_S26"/>
</dbReference>
<dbReference type="PROSITE" id="PS00760">
    <property type="entry name" value="SPASE_I_2"/>
    <property type="match status" value="1"/>
</dbReference>
<dbReference type="PANTHER" id="PTHR43390">
    <property type="entry name" value="SIGNAL PEPTIDASE I"/>
    <property type="match status" value="1"/>
</dbReference>
<sequence>MKEATQSKKSILLEYLKVIVLTLVITYGVLYFIQISRVQMTSMVPTFKEGNIVLVDKVLYKNSSPQRNDIVIVDYKDANQKEKHIIKRVIAIGGDHVEIKDNIVYLNGKKLDENYVNGVMANNEDMSINIPEGKVFVMGDNRNNSLDSRRLGYFDFKEDVVGKVFFTVPFS</sequence>
<accession>A0A3E3EGL9</accession>
<keyword evidence="7" id="KW-0812">Transmembrane</keyword>
<evidence type="ECO:0000259" key="8">
    <source>
        <dbReference type="Pfam" id="PF10502"/>
    </source>
</evidence>
<dbReference type="EC" id="3.4.21.89" evidence="4 7"/>
<dbReference type="InterPro" id="IPR019757">
    <property type="entry name" value="Pept_S26A_signal_pept_1_Lys-AS"/>
</dbReference>
<evidence type="ECO:0000256" key="7">
    <source>
        <dbReference type="RuleBase" id="RU362042"/>
    </source>
</evidence>
<proteinExistence type="inferred from homology"/>
<evidence type="ECO:0000313" key="9">
    <source>
        <dbReference type="EMBL" id="RGD87050.1"/>
    </source>
</evidence>
<evidence type="ECO:0000256" key="6">
    <source>
        <dbReference type="PIRSR" id="PIRSR600223-1"/>
    </source>
</evidence>
<protein>
    <recommendedName>
        <fullName evidence="4 7">Signal peptidase I</fullName>
        <ecNumber evidence="4 7">3.4.21.89</ecNumber>
    </recommendedName>
</protein>
<evidence type="ECO:0000256" key="4">
    <source>
        <dbReference type="ARBA" id="ARBA00013208"/>
    </source>
</evidence>
<dbReference type="InterPro" id="IPR000223">
    <property type="entry name" value="Pept_S26A_signal_pept_1"/>
</dbReference>
<dbReference type="GO" id="GO:0004252">
    <property type="term" value="F:serine-type endopeptidase activity"/>
    <property type="evidence" value="ECO:0007669"/>
    <property type="project" value="InterPro"/>
</dbReference>
<dbReference type="AlphaFoldDB" id="A0A3E3EGL9"/>
<dbReference type="GeneID" id="64195215"/>
<dbReference type="Gene3D" id="2.10.109.10">
    <property type="entry name" value="Umud Fragment, subunit A"/>
    <property type="match status" value="1"/>
</dbReference>
<evidence type="ECO:0000256" key="5">
    <source>
        <dbReference type="ARBA" id="ARBA00022801"/>
    </source>
</evidence>
<dbReference type="NCBIfam" id="TIGR02227">
    <property type="entry name" value="sigpep_I_bact"/>
    <property type="match status" value="1"/>
</dbReference>
<comment type="subcellular location">
    <subcellularLocation>
        <location evidence="2">Cell membrane</location>
        <topology evidence="2">Single-pass type II membrane protein</topology>
    </subcellularLocation>
    <subcellularLocation>
        <location evidence="7">Membrane</location>
        <topology evidence="7">Single-pass type II membrane protein</topology>
    </subcellularLocation>
</comment>
<dbReference type="RefSeq" id="WP_003536480.1">
    <property type="nucleotide sequence ID" value="NZ_AP031443.1"/>
</dbReference>
<organism evidence="9 10">
    <name type="scientific">Thomasclavelia ramosa</name>
    <dbReference type="NCBI Taxonomy" id="1547"/>
    <lineage>
        <taxon>Bacteria</taxon>
        <taxon>Bacillati</taxon>
        <taxon>Bacillota</taxon>
        <taxon>Erysipelotrichia</taxon>
        <taxon>Erysipelotrichales</taxon>
        <taxon>Coprobacillaceae</taxon>
        <taxon>Thomasclavelia</taxon>
    </lineage>
</organism>
<evidence type="ECO:0000256" key="3">
    <source>
        <dbReference type="ARBA" id="ARBA00009370"/>
    </source>
</evidence>
<dbReference type="PANTHER" id="PTHR43390:SF1">
    <property type="entry name" value="CHLOROPLAST PROCESSING PEPTIDASE"/>
    <property type="match status" value="1"/>
</dbReference>
<comment type="caution">
    <text evidence="9">The sequence shown here is derived from an EMBL/GenBank/DDBJ whole genome shotgun (WGS) entry which is preliminary data.</text>
</comment>
<dbReference type="CDD" id="cd06530">
    <property type="entry name" value="S26_SPase_I"/>
    <property type="match status" value="1"/>
</dbReference>
<keyword evidence="7" id="KW-0645">Protease</keyword>
<feature type="active site" evidence="6">
    <location>
        <position position="42"/>
    </location>
</feature>
<dbReference type="GO" id="GO:0006465">
    <property type="term" value="P:signal peptide processing"/>
    <property type="evidence" value="ECO:0007669"/>
    <property type="project" value="InterPro"/>
</dbReference>
<dbReference type="SUPFAM" id="SSF51306">
    <property type="entry name" value="LexA/Signal peptidase"/>
    <property type="match status" value="1"/>
</dbReference>
<evidence type="ECO:0000256" key="2">
    <source>
        <dbReference type="ARBA" id="ARBA00004401"/>
    </source>
</evidence>
<reference evidence="9 10" key="1">
    <citation type="submission" date="2018-08" db="EMBL/GenBank/DDBJ databases">
        <title>A genome reference for cultivated species of the human gut microbiota.</title>
        <authorList>
            <person name="Zou Y."/>
            <person name="Xue W."/>
            <person name="Luo G."/>
        </authorList>
    </citation>
    <scope>NUCLEOTIDE SEQUENCE [LARGE SCALE GENOMIC DNA]</scope>
    <source>
        <strain evidence="9 10">OM06-4</strain>
    </source>
</reference>
<dbReference type="PRINTS" id="PR00727">
    <property type="entry name" value="LEADERPTASE"/>
</dbReference>
<feature type="transmembrane region" description="Helical" evidence="7">
    <location>
        <begin position="12"/>
        <end position="33"/>
    </location>
</feature>
<gene>
    <name evidence="9" type="primary">lepB</name>
    <name evidence="9" type="ORF">DXB93_02480</name>
</gene>
<evidence type="ECO:0000256" key="1">
    <source>
        <dbReference type="ARBA" id="ARBA00000677"/>
    </source>
</evidence>
<dbReference type="GO" id="GO:0009003">
    <property type="term" value="F:signal peptidase activity"/>
    <property type="evidence" value="ECO:0007669"/>
    <property type="project" value="UniProtKB-EC"/>
</dbReference>